<dbReference type="AlphaFoldDB" id="A0ABD6BZ43"/>
<feature type="transmembrane region" description="Helical" evidence="1">
    <location>
        <begin position="12"/>
        <end position="34"/>
    </location>
</feature>
<evidence type="ECO:0000259" key="2">
    <source>
        <dbReference type="Pfam" id="PF02517"/>
    </source>
</evidence>
<keyword evidence="3" id="KW-0378">Hydrolase</keyword>
<evidence type="ECO:0000313" key="4">
    <source>
        <dbReference type="Proteomes" id="UP001597185"/>
    </source>
</evidence>
<dbReference type="PANTHER" id="PTHR36435">
    <property type="entry name" value="SLR1288 PROTEIN"/>
    <property type="match status" value="1"/>
</dbReference>
<dbReference type="GO" id="GO:0004175">
    <property type="term" value="F:endopeptidase activity"/>
    <property type="evidence" value="ECO:0007669"/>
    <property type="project" value="UniProtKB-ARBA"/>
</dbReference>
<name>A0ABD6BZ43_9EURY</name>
<dbReference type="EMBL" id="JBHUDB010000002">
    <property type="protein sequence ID" value="MFD1570307.1"/>
    <property type="molecule type" value="Genomic_DNA"/>
</dbReference>
<keyword evidence="1" id="KW-1133">Transmembrane helix</keyword>
<feature type="transmembrane region" description="Helical" evidence="1">
    <location>
        <begin position="85"/>
        <end position="111"/>
    </location>
</feature>
<reference evidence="3 4" key="1">
    <citation type="journal article" date="2019" name="Int. J. Syst. Evol. Microbiol.">
        <title>The Global Catalogue of Microorganisms (GCM) 10K type strain sequencing project: providing services to taxonomists for standard genome sequencing and annotation.</title>
        <authorList>
            <consortium name="The Broad Institute Genomics Platform"/>
            <consortium name="The Broad Institute Genome Sequencing Center for Infectious Disease"/>
            <person name="Wu L."/>
            <person name="Ma J."/>
        </authorList>
    </citation>
    <scope>NUCLEOTIDE SEQUENCE [LARGE SCALE GENOMIC DNA]</scope>
    <source>
        <strain evidence="3 4">CGMCC 1.12689</strain>
    </source>
</reference>
<accession>A0ABD6BZ43</accession>
<feature type="transmembrane region" description="Helical" evidence="1">
    <location>
        <begin position="168"/>
        <end position="187"/>
    </location>
</feature>
<keyword evidence="4" id="KW-1185">Reference proteome</keyword>
<keyword evidence="1" id="KW-0472">Membrane</keyword>
<dbReference type="Proteomes" id="UP001597185">
    <property type="component" value="Unassembled WGS sequence"/>
</dbReference>
<comment type="caution">
    <text evidence="3">The sequence shown here is derived from an EMBL/GenBank/DDBJ whole genome shotgun (WGS) entry which is preliminary data.</text>
</comment>
<proteinExistence type="predicted"/>
<feature type="transmembrane region" description="Helical" evidence="1">
    <location>
        <begin position="131"/>
        <end position="156"/>
    </location>
</feature>
<dbReference type="PANTHER" id="PTHR36435:SF1">
    <property type="entry name" value="CAAX AMINO TERMINAL PROTEASE FAMILY PROTEIN"/>
    <property type="match status" value="1"/>
</dbReference>
<evidence type="ECO:0000313" key="3">
    <source>
        <dbReference type="EMBL" id="MFD1570307.1"/>
    </source>
</evidence>
<dbReference type="Pfam" id="PF02517">
    <property type="entry name" value="Rce1-like"/>
    <property type="match status" value="1"/>
</dbReference>
<protein>
    <submittedName>
        <fullName evidence="3">CPBP family intramembrane glutamic endopeptidase</fullName>
        <ecNumber evidence="3">3.4.-.-</ecNumber>
    </submittedName>
</protein>
<dbReference type="EC" id="3.4.-.-" evidence="3"/>
<evidence type="ECO:0000256" key="1">
    <source>
        <dbReference type="SAM" id="Phobius"/>
    </source>
</evidence>
<organism evidence="3 4">
    <name type="scientific">Halorubrum laminariae</name>
    <dbReference type="NCBI Taxonomy" id="1433523"/>
    <lineage>
        <taxon>Archaea</taxon>
        <taxon>Methanobacteriati</taxon>
        <taxon>Methanobacteriota</taxon>
        <taxon>Stenosarchaea group</taxon>
        <taxon>Halobacteria</taxon>
        <taxon>Halobacteriales</taxon>
        <taxon>Haloferacaceae</taxon>
        <taxon>Halorubrum</taxon>
    </lineage>
</organism>
<dbReference type="GO" id="GO:0080120">
    <property type="term" value="P:CAAX-box protein maturation"/>
    <property type="evidence" value="ECO:0007669"/>
    <property type="project" value="UniProtKB-ARBA"/>
</dbReference>
<feature type="transmembrane region" description="Helical" evidence="1">
    <location>
        <begin position="193"/>
        <end position="210"/>
    </location>
</feature>
<feature type="transmembrane region" description="Helical" evidence="1">
    <location>
        <begin position="217"/>
        <end position="237"/>
    </location>
</feature>
<feature type="domain" description="CAAX prenyl protease 2/Lysostaphin resistance protein A-like" evidence="2">
    <location>
        <begin position="133"/>
        <end position="230"/>
    </location>
</feature>
<dbReference type="InterPro" id="IPR003675">
    <property type="entry name" value="Rce1/LyrA-like_dom"/>
</dbReference>
<feature type="transmembrane region" description="Helical" evidence="1">
    <location>
        <begin position="46"/>
        <end position="64"/>
    </location>
</feature>
<sequence length="243" mass="26401">MSQVRTFISATGIGIGGYLLIGIWSGILLGALYFTTGAVPFEQELFVSNLGLLMGAITTTALFFQFTDHRYQFLRVRTPTSKEILLVLGGVVVLLAGAMGLEFLLGLLNVGTSDHQIYEAFTTSESPADPTILLALIPISILIIGPCEELIFRGLVQGSLYQSFDRQYAILVSSVIFAMVHFPAYLTASAADATSTLLIVLFLSLILGWLYETTDNLILPSLAHGIYNAVLFLFLYFEVTGVV</sequence>
<gene>
    <name evidence="3" type="ORF">ACFR9T_06850</name>
</gene>
<keyword evidence="1" id="KW-0812">Transmembrane</keyword>
<dbReference type="InterPro" id="IPR052710">
    <property type="entry name" value="CAAX_protease"/>
</dbReference>
<dbReference type="RefSeq" id="WP_256397214.1">
    <property type="nucleotide sequence ID" value="NZ_JANHDL010000004.1"/>
</dbReference>